<dbReference type="InterPro" id="IPR016024">
    <property type="entry name" value="ARM-type_fold"/>
</dbReference>
<dbReference type="RefSeq" id="XP_021337606.1">
    <property type="nucleotide sequence ID" value="XM_021482346.1"/>
</dbReference>
<dbReference type="AlphaFoldDB" id="A0A1N6LXC3"/>
<evidence type="ECO:0000313" key="1">
    <source>
        <dbReference type="EMBL" id="SIO73512.1"/>
    </source>
</evidence>
<reference evidence="1 2" key="3">
    <citation type="journal article" date="2016" name="Sci. Rep.">
        <title>Genome-wide diversity and gene expression profiling of Babesia microti isolates identify polymorphic genes that mediate host-pathogen interactions.</title>
        <authorList>
            <person name="Silva J.C."/>
            <person name="Cornillot E."/>
            <person name="McCracken C."/>
            <person name="Usmani-Brown S."/>
            <person name="Dwivedi A."/>
            <person name="Ifeonu O.O."/>
            <person name="Crabtree J."/>
            <person name="Gotia H.T."/>
            <person name="Virji A.Z."/>
            <person name="Reynes C."/>
            <person name="Colinge J."/>
            <person name="Kumar V."/>
            <person name="Lawres L."/>
            <person name="Pazzi J.E."/>
            <person name="Pablo J.V."/>
            <person name="Hung C."/>
            <person name="Brancato J."/>
            <person name="Kumari P."/>
            <person name="Orvis J."/>
            <person name="Tretina K."/>
            <person name="Chibucos M."/>
            <person name="Ott S."/>
            <person name="Sadzewicz L."/>
            <person name="Sengamalay N."/>
            <person name="Shetty A.C."/>
            <person name="Su Q."/>
            <person name="Tallon L."/>
            <person name="Fraser C.M."/>
            <person name="Frutos R."/>
            <person name="Molina D.M."/>
            <person name="Krause P.J."/>
            <person name="Ben Mamoun C."/>
        </authorList>
    </citation>
    <scope>NUCLEOTIDE SEQUENCE [LARGE SCALE GENOMIC DNA]</scope>
    <source>
        <strain evidence="1 2">RI</strain>
    </source>
</reference>
<keyword evidence="2" id="KW-1185">Reference proteome</keyword>
<organism evidence="1 2">
    <name type="scientific">Babesia microti (strain RI)</name>
    <dbReference type="NCBI Taxonomy" id="1133968"/>
    <lineage>
        <taxon>Eukaryota</taxon>
        <taxon>Sar</taxon>
        <taxon>Alveolata</taxon>
        <taxon>Apicomplexa</taxon>
        <taxon>Aconoidasida</taxon>
        <taxon>Piroplasmida</taxon>
        <taxon>Babesiidae</taxon>
        <taxon>Babesia</taxon>
    </lineage>
</organism>
<gene>
    <name evidence="1" type="ORF">BmR1_04g05125</name>
</gene>
<proteinExistence type="predicted"/>
<dbReference type="GeneID" id="24425669"/>
<sequence>MSGGSLSSISSSPSHSDISLDEEEVDSAALIVNNDYNTLVVENNLYLSRLIIHSGTCPQLDDICRIFGSAIGKSRSNYYGLLEIACKGIDKISPTSNAAVGVLLKGICQHNPNSHRLETILSIRLIVKALKLLLLSPQLLEPEITTIRGGVNWLIWSTQHPQSEVKCQSIMALHDFIETCKEKSIFAELIQNIFSSGLIKRVYPVKEVVNCSQLSVWKHLCNIRAIPGWIYPLIDEADVSVRSAIFKLLSLVMGFLNDNDRRIAIDAAIDCFHEDPGSSHINEILSTSTLGDGIIKRMIKGKSGSIDNSRFYQQNNAIIKLLDTADISTRSRQLLSELLRDSITGVGDYLLYKHYLTDPSNQSSCVIVNTSEIHHIPLYSHSKDILNLQDYIQLLNTAYPQRLEATKISDVSHLNYFHRAGVEFGYSANQSMDAKILTRYNTLLDLEEILDPSFITDTNFVDDKLATDDKQCHLLKIELRGAKAEQQKIMIGKCEIMALPGDIEAAKRMNCYYKYVISNKTAPREYVLSTNHHYPAWQLIEFNQLLGFEALVTATIDSMSNLSRQIILLVKYPSIHRTNQNNSHEKSQRLIDKFIPSSVDQSKITCKIKLGYPVPTATPIPVTLSLRYIAGGKSTKGPSRRIWIHPKVSA</sequence>
<reference evidence="1 2" key="1">
    <citation type="journal article" date="2012" name="Nucleic Acids Res.">
        <title>Sequencing of the smallest Apicomplexan genome from the human pathogen Babesia microti.</title>
        <authorList>
            <person name="Cornillot E."/>
            <person name="Hadj-Kaddour K."/>
            <person name="Dassouli A."/>
            <person name="Noel B."/>
            <person name="Ranwez V."/>
            <person name="Vacherie B."/>
            <person name="Augagneur Y."/>
            <person name="Bres V."/>
            <person name="Duclos A."/>
            <person name="Randazzo S."/>
            <person name="Carcy B."/>
            <person name="Debierre-Grockiego F."/>
            <person name="Delbecq S."/>
            <person name="Moubri-Menage K."/>
            <person name="Shams-Eldin H."/>
            <person name="Usmani-Brown S."/>
            <person name="Bringaud F."/>
            <person name="Wincker P."/>
            <person name="Vivares C.P."/>
            <person name="Schwarz R.T."/>
            <person name="Schetters T.P."/>
            <person name="Krause P.J."/>
            <person name="Gorenflot A."/>
            <person name="Berry V."/>
            <person name="Barbe V."/>
            <person name="Ben Mamoun C."/>
        </authorList>
    </citation>
    <scope>NUCLEOTIDE SEQUENCE [LARGE SCALE GENOMIC DNA]</scope>
    <source>
        <strain evidence="1 2">RI</strain>
    </source>
</reference>
<dbReference type="SUPFAM" id="SSF48371">
    <property type="entry name" value="ARM repeat"/>
    <property type="match status" value="1"/>
</dbReference>
<protein>
    <submittedName>
        <fullName evidence="1">Uncharacterized protein</fullName>
    </submittedName>
</protein>
<reference evidence="1 2" key="2">
    <citation type="journal article" date="2013" name="PLoS ONE">
        <title>Whole genome mapping and re-organization of the nuclear and mitochondrial genomes of Babesia microti isolates.</title>
        <authorList>
            <person name="Cornillot E."/>
            <person name="Dassouli A."/>
            <person name="Garg A."/>
            <person name="Pachikara N."/>
            <person name="Randazzo S."/>
            <person name="Depoix D."/>
            <person name="Carcy B."/>
            <person name="Delbecq S."/>
            <person name="Frutos R."/>
            <person name="Silva J.C."/>
            <person name="Sutton R."/>
            <person name="Krause P.J."/>
            <person name="Mamoun C.B."/>
        </authorList>
    </citation>
    <scope>NUCLEOTIDE SEQUENCE [LARGE SCALE GENOMIC DNA]</scope>
    <source>
        <strain evidence="1 2">RI</strain>
    </source>
</reference>
<evidence type="ECO:0000313" key="2">
    <source>
        <dbReference type="Proteomes" id="UP000002899"/>
    </source>
</evidence>
<name>A0A1N6LXC3_BABMR</name>
<dbReference type="EMBL" id="LN871599">
    <property type="protein sequence ID" value="SIO73512.1"/>
    <property type="molecule type" value="Genomic_DNA"/>
</dbReference>
<dbReference type="KEGG" id="bmic:BmR1_04g05125"/>
<accession>A0A1N6LXC3</accession>
<dbReference type="Proteomes" id="UP000002899">
    <property type="component" value="Chromosome IV"/>
</dbReference>
<dbReference type="VEuPathDB" id="PiroplasmaDB:BmR1_04g05125"/>